<accession>A0ABR8XRX7</accession>
<dbReference type="EMBL" id="JACSPW010000021">
    <property type="protein sequence ID" value="MBD8034701.1"/>
    <property type="molecule type" value="Genomic_DNA"/>
</dbReference>
<keyword evidence="3" id="KW-1185">Reference proteome</keyword>
<dbReference type="PROSITE" id="PS51257">
    <property type="entry name" value="PROKAR_LIPOPROTEIN"/>
    <property type="match status" value="1"/>
</dbReference>
<evidence type="ECO:0000313" key="3">
    <source>
        <dbReference type="Proteomes" id="UP000600565"/>
    </source>
</evidence>
<feature type="signal peptide" evidence="1">
    <location>
        <begin position="1"/>
        <end position="22"/>
    </location>
</feature>
<feature type="chain" id="PRO_5046304863" description="DUF4367 domain-containing protein" evidence="1">
    <location>
        <begin position="23"/>
        <end position="172"/>
    </location>
</feature>
<sequence length="172" mass="19058">MGRKWIQAALLIVIVAVLTACSQSVEDQALAGIENAETVFSSEPKEVNKSIGHIELYLPAGYSIEKGIDELNYTILNGKDSYILFVNQNETNDSQLHYDIFKSESTGKIVEEKTFKSDDLFGFSGVVEQSKGKYELIANLGGVKLSTISEDKKLDTKIQEMMEIVQTVNVID</sequence>
<evidence type="ECO:0000256" key="1">
    <source>
        <dbReference type="SAM" id="SignalP"/>
    </source>
</evidence>
<gene>
    <name evidence="2" type="ORF">H9632_16665</name>
</gene>
<keyword evidence="1" id="KW-0732">Signal</keyword>
<name>A0ABR8XRX7_9BACL</name>
<evidence type="ECO:0008006" key="4">
    <source>
        <dbReference type="Google" id="ProtNLM"/>
    </source>
</evidence>
<protein>
    <recommendedName>
        <fullName evidence="4">DUF4367 domain-containing protein</fullName>
    </recommendedName>
</protein>
<comment type="caution">
    <text evidence="2">The sequence shown here is derived from an EMBL/GenBank/DDBJ whole genome shotgun (WGS) entry which is preliminary data.</text>
</comment>
<proteinExistence type="predicted"/>
<dbReference type="RefSeq" id="WP_191705193.1">
    <property type="nucleotide sequence ID" value="NZ_JACSPW010000021.1"/>
</dbReference>
<dbReference type="Proteomes" id="UP000600565">
    <property type="component" value="Unassembled WGS sequence"/>
</dbReference>
<reference evidence="2 3" key="1">
    <citation type="submission" date="2020-08" db="EMBL/GenBank/DDBJ databases">
        <title>A Genomic Blueprint of the Chicken Gut Microbiome.</title>
        <authorList>
            <person name="Gilroy R."/>
            <person name="Ravi A."/>
            <person name="Getino M."/>
            <person name="Pursley I."/>
            <person name="Horton D.L."/>
            <person name="Alikhan N.-F."/>
            <person name="Baker D."/>
            <person name="Gharbi K."/>
            <person name="Hall N."/>
            <person name="Watson M."/>
            <person name="Adriaenssens E.M."/>
            <person name="Foster-Nyarko E."/>
            <person name="Jarju S."/>
            <person name="Secka A."/>
            <person name="Antonio M."/>
            <person name="Oren A."/>
            <person name="Chaudhuri R."/>
            <person name="La Ragione R.M."/>
            <person name="Hildebrand F."/>
            <person name="Pallen M.J."/>
        </authorList>
    </citation>
    <scope>NUCLEOTIDE SEQUENCE [LARGE SCALE GENOMIC DNA]</scope>
    <source>
        <strain evidence="2 3">Sa1YVA6</strain>
    </source>
</reference>
<organism evidence="2 3">
    <name type="scientific">Solibacillus merdavium</name>
    <dbReference type="NCBI Taxonomy" id="2762218"/>
    <lineage>
        <taxon>Bacteria</taxon>
        <taxon>Bacillati</taxon>
        <taxon>Bacillota</taxon>
        <taxon>Bacilli</taxon>
        <taxon>Bacillales</taxon>
        <taxon>Caryophanaceae</taxon>
        <taxon>Solibacillus</taxon>
    </lineage>
</organism>
<evidence type="ECO:0000313" key="2">
    <source>
        <dbReference type="EMBL" id="MBD8034701.1"/>
    </source>
</evidence>